<dbReference type="SUPFAM" id="SSF54001">
    <property type="entry name" value="Cysteine proteinases"/>
    <property type="match status" value="1"/>
</dbReference>
<accession>B1XZZ4</accession>
<dbReference type="RefSeq" id="WP_012346882.1">
    <property type="nucleotide sequence ID" value="NC_010524.1"/>
</dbReference>
<protein>
    <submittedName>
        <fullName evidence="2">Transglutaminase domain protein</fullName>
    </submittedName>
</protein>
<dbReference type="InterPro" id="IPR002931">
    <property type="entry name" value="Transglutaminase-like"/>
</dbReference>
<dbReference type="PANTHER" id="PTHR33490">
    <property type="entry name" value="BLR5614 PROTEIN-RELATED"/>
    <property type="match status" value="1"/>
</dbReference>
<dbReference type="Proteomes" id="UP000001693">
    <property type="component" value="Chromosome"/>
</dbReference>
<reference evidence="2 3" key="1">
    <citation type="submission" date="2008-03" db="EMBL/GenBank/DDBJ databases">
        <title>Complete sequence of Leptothrix cholodnii SP-6.</title>
        <authorList>
            <consortium name="US DOE Joint Genome Institute"/>
            <person name="Copeland A."/>
            <person name="Lucas S."/>
            <person name="Lapidus A."/>
            <person name="Glavina del Rio T."/>
            <person name="Dalin E."/>
            <person name="Tice H."/>
            <person name="Bruce D."/>
            <person name="Goodwin L."/>
            <person name="Pitluck S."/>
            <person name="Chertkov O."/>
            <person name="Brettin T."/>
            <person name="Detter J.C."/>
            <person name="Han C."/>
            <person name="Kuske C.R."/>
            <person name="Schmutz J."/>
            <person name="Larimer F."/>
            <person name="Land M."/>
            <person name="Hauser L."/>
            <person name="Kyrpides N."/>
            <person name="Lykidis A."/>
            <person name="Emerson D."/>
            <person name="Richardson P."/>
        </authorList>
    </citation>
    <scope>NUCLEOTIDE SEQUENCE [LARGE SCALE GENOMIC DNA]</scope>
    <source>
        <strain evidence="3">ATCC 51168 / LMG 8142 / SP-6</strain>
    </source>
</reference>
<dbReference type="PANTHER" id="PTHR33490:SF12">
    <property type="entry name" value="BLL5557 PROTEIN"/>
    <property type="match status" value="1"/>
</dbReference>
<evidence type="ECO:0000313" key="2">
    <source>
        <dbReference type="EMBL" id="ACB34121.1"/>
    </source>
</evidence>
<dbReference type="InterPro" id="IPR038765">
    <property type="entry name" value="Papain-like_cys_pep_sf"/>
</dbReference>
<organism evidence="2 3">
    <name type="scientific">Leptothrix cholodnii (strain ATCC 51168 / LMG 8142 / SP-6)</name>
    <name type="common">Leptothrix discophora (strain SP-6)</name>
    <dbReference type="NCBI Taxonomy" id="395495"/>
    <lineage>
        <taxon>Bacteria</taxon>
        <taxon>Pseudomonadati</taxon>
        <taxon>Pseudomonadota</taxon>
        <taxon>Betaproteobacteria</taxon>
        <taxon>Burkholderiales</taxon>
        <taxon>Sphaerotilaceae</taxon>
        <taxon>Leptothrix</taxon>
    </lineage>
</organism>
<dbReference type="AlphaFoldDB" id="B1XZZ4"/>
<keyword evidence="3" id="KW-1185">Reference proteome</keyword>
<name>B1XZZ4_LEPCP</name>
<feature type="domain" description="Transglutaminase-like" evidence="1">
    <location>
        <begin position="162"/>
        <end position="226"/>
    </location>
</feature>
<dbReference type="Pfam" id="PF21295">
    <property type="entry name" value="Bact_transglu_N_2"/>
    <property type="match status" value="1"/>
</dbReference>
<dbReference type="STRING" id="395495.Lcho_1854"/>
<dbReference type="eggNOG" id="COG1305">
    <property type="taxonomic scope" value="Bacteria"/>
</dbReference>
<evidence type="ECO:0000313" key="3">
    <source>
        <dbReference type="Proteomes" id="UP000001693"/>
    </source>
</evidence>
<gene>
    <name evidence="2" type="ordered locus">Lcho_1854</name>
</gene>
<proteinExistence type="predicted"/>
<dbReference type="OrthoDB" id="5438043at2"/>
<evidence type="ECO:0000259" key="1">
    <source>
        <dbReference type="SMART" id="SM00460"/>
    </source>
</evidence>
<dbReference type="KEGG" id="lch:Lcho_1854"/>
<dbReference type="SMART" id="SM00460">
    <property type="entry name" value="TGc"/>
    <property type="match status" value="1"/>
</dbReference>
<dbReference type="InterPro" id="IPR048930">
    <property type="entry name" value="Bact_transglu_N_2"/>
</dbReference>
<dbReference type="HOGENOM" id="CLU_064253_1_0_4"/>
<dbReference type="Pfam" id="PF01841">
    <property type="entry name" value="Transglut_core"/>
    <property type="match status" value="1"/>
</dbReference>
<dbReference type="EMBL" id="CP001013">
    <property type="protein sequence ID" value="ACB34121.1"/>
    <property type="molecule type" value="Genomic_DNA"/>
</dbReference>
<dbReference type="Gene3D" id="2.60.40.2250">
    <property type="match status" value="1"/>
</dbReference>
<dbReference type="Gene3D" id="3.10.620.30">
    <property type="match status" value="1"/>
</dbReference>
<sequence length="327" mass="35574">MVRIKLSLELNYAVAHPGCDFVFNIHAAHTRCQTVVEEKLLLSQAVPSEIHTDPSNGNRSLRLSAAPGPLKVNYDATVDLTHHVAVPQQIDEVPVARLPSHVLPYVYPSRYCQSDRLGRLAIAEFGHLWKGYSRVQAIRDWVNQRVAFMPNTTNSNTSAADTLLERVGVCRDFAHLMIALCRAVNIPARFTTGFDYGADPALGPPDFHAYVECYLGDRWYLFDPSGTAIPMGFVRLATGRDAADVAFATIFGSVQSPPPLIQVHAITDMQHNFELPRHRFEALSTDTGSANEHQPPQTEAAVAAAPGLAAVPPAVATGPVLVKAAPI</sequence>